<protein>
    <submittedName>
        <fullName evidence="1">Uncharacterized protein</fullName>
    </submittedName>
</protein>
<organism evidence="1 2">
    <name type="scientific">Malus domestica</name>
    <name type="common">Apple</name>
    <name type="synonym">Pyrus malus</name>
    <dbReference type="NCBI Taxonomy" id="3750"/>
    <lineage>
        <taxon>Eukaryota</taxon>
        <taxon>Viridiplantae</taxon>
        <taxon>Streptophyta</taxon>
        <taxon>Embryophyta</taxon>
        <taxon>Tracheophyta</taxon>
        <taxon>Spermatophyta</taxon>
        <taxon>Magnoliopsida</taxon>
        <taxon>eudicotyledons</taxon>
        <taxon>Gunneridae</taxon>
        <taxon>Pentapetalae</taxon>
        <taxon>rosids</taxon>
        <taxon>fabids</taxon>
        <taxon>Rosales</taxon>
        <taxon>Rosaceae</taxon>
        <taxon>Amygdaloideae</taxon>
        <taxon>Maleae</taxon>
        <taxon>Malus</taxon>
    </lineage>
</organism>
<evidence type="ECO:0000313" key="2">
    <source>
        <dbReference type="Proteomes" id="UP000290289"/>
    </source>
</evidence>
<sequence>MAAEDTLKLREVFAMIKLGFIIDQTLSFSPSRSFSKLSCRNRAGSTRLNLQAQSSNPAHLLLLLKLLFLPLLYERRPNVGYLHLRGMARPCLVVHPASFRPHAYPPALSFKLTEEPKRLVLLTTAKKLRKSCQSISPLAVVSFSFDLTREISDGRRQGWMRTRTVKEFDERLKLSELMRLGQVAECVETIGGMTCIMWEFDREAQRLALPQARHSSHHDQNHQKASVTAVKQLADREARHFTLCFKLQLLLHLCHNYCL</sequence>
<comment type="caution">
    <text evidence="1">The sequence shown here is derived from an EMBL/GenBank/DDBJ whole genome shotgun (WGS) entry which is preliminary data.</text>
</comment>
<dbReference type="AlphaFoldDB" id="A0A498IWA9"/>
<accession>A0A498IWA9</accession>
<gene>
    <name evidence="1" type="ORF">DVH24_034548</name>
</gene>
<dbReference type="Proteomes" id="UP000290289">
    <property type="component" value="Chromosome 10"/>
</dbReference>
<dbReference type="EMBL" id="RDQH01000336">
    <property type="protein sequence ID" value="RXH87648.1"/>
    <property type="molecule type" value="Genomic_DNA"/>
</dbReference>
<name>A0A498IWA9_MALDO</name>
<reference evidence="1 2" key="1">
    <citation type="submission" date="2018-10" db="EMBL/GenBank/DDBJ databases">
        <title>A high-quality apple genome assembly.</title>
        <authorList>
            <person name="Hu J."/>
        </authorList>
    </citation>
    <scope>NUCLEOTIDE SEQUENCE [LARGE SCALE GENOMIC DNA]</scope>
    <source>
        <strain evidence="2">cv. HFTH1</strain>
        <tissue evidence="1">Young leaf</tissue>
    </source>
</reference>
<evidence type="ECO:0000313" key="1">
    <source>
        <dbReference type="EMBL" id="RXH87648.1"/>
    </source>
</evidence>
<proteinExistence type="predicted"/>
<keyword evidence="2" id="KW-1185">Reference proteome</keyword>